<organism evidence="6 7">
    <name type="scientific">Bartonella apis</name>
    <dbReference type="NCBI Taxonomy" id="1686310"/>
    <lineage>
        <taxon>Bacteria</taxon>
        <taxon>Pseudomonadati</taxon>
        <taxon>Pseudomonadota</taxon>
        <taxon>Alphaproteobacteria</taxon>
        <taxon>Hyphomicrobiales</taxon>
        <taxon>Bartonellaceae</taxon>
        <taxon>Bartonella</taxon>
    </lineage>
</organism>
<keyword evidence="4" id="KW-0788">Thiol protease</keyword>
<dbReference type="InterPro" id="IPR000064">
    <property type="entry name" value="NLP_P60_dom"/>
</dbReference>
<proteinExistence type="inferred from homology"/>
<evidence type="ECO:0000256" key="4">
    <source>
        <dbReference type="ARBA" id="ARBA00022807"/>
    </source>
</evidence>
<dbReference type="PANTHER" id="PTHR47359:SF3">
    <property type="entry name" value="NLP_P60 DOMAIN-CONTAINING PROTEIN-RELATED"/>
    <property type="match status" value="1"/>
</dbReference>
<protein>
    <submittedName>
        <fullName evidence="6">NlpC/P60 family protein</fullName>
    </submittedName>
</protein>
<dbReference type="EMBL" id="LXYT01000001">
    <property type="protein sequence ID" value="OLY44438.1"/>
    <property type="molecule type" value="Genomic_DNA"/>
</dbReference>
<dbReference type="Pfam" id="PF18348">
    <property type="entry name" value="SH3_16"/>
    <property type="match status" value="1"/>
</dbReference>
<dbReference type="InterPro" id="IPR038765">
    <property type="entry name" value="Papain-like_cys_pep_sf"/>
</dbReference>
<evidence type="ECO:0000256" key="3">
    <source>
        <dbReference type="ARBA" id="ARBA00022801"/>
    </source>
</evidence>
<name>A0A1R0FC33_9HYPH</name>
<dbReference type="Gene3D" id="2.30.30.40">
    <property type="entry name" value="SH3 Domains"/>
    <property type="match status" value="1"/>
</dbReference>
<dbReference type="AlphaFoldDB" id="A0A1R0FC33"/>
<evidence type="ECO:0000259" key="5">
    <source>
        <dbReference type="PROSITE" id="PS51935"/>
    </source>
</evidence>
<keyword evidence="3" id="KW-0378">Hydrolase</keyword>
<dbReference type="InterPro" id="IPR051794">
    <property type="entry name" value="PG_Endopeptidase_C40"/>
</dbReference>
<comment type="similarity">
    <text evidence="1">Belongs to the peptidase C40 family.</text>
</comment>
<dbReference type="Pfam" id="PF00877">
    <property type="entry name" value="NLPC_P60"/>
    <property type="match status" value="1"/>
</dbReference>
<accession>A0A1R0FC33</accession>
<reference evidence="6 7" key="1">
    <citation type="submission" date="2016-12" db="EMBL/GenBank/DDBJ databases">
        <title>Comparative genomics of Bartonella apis.</title>
        <authorList>
            <person name="Engel P."/>
        </authorList>
    </citation>
    <scope>NUCLEOTIDE SEQUENCE [LARGE SCALE GENOMIC DNA]</scope>
    <source>
        <strain evidence="6 7">PEB0149</strain>
    </source>
</reference>
<dbReference type="InterPro" id="IPR041382">
    <property type="entry name" value="SH3_16"/>
</dbReference>
<sequence>MDKLDPRLHAYRPDLADECLRGKVEARQFVAGSLKRIVAPVAALYKVPDALSERQSECLFGEDVKVFDEKNGFCWVQAQQDGYVGYIEQSKIGSAANHPTHRVNVPRTFQYRDADLRSPMISPLSMGSRITVVQEAETRGTRYAKLDNGSFVVANHIMPVTTVADDYVTIAESFMNTPYLWGGKSGLGIDCSGLVQLAMMMTGRTVLRDTDMQQATIGKMIAPEEGLQRGDLVFWKGHVAIMVDFRTLIHANGASMSVKTEPLDEAIARIARNHAQPTCYRRPD</sequence>
<evidence type="ECO:0000256" key="1">
    <source>
        <dbReference type="ARBA" id="ARBA00007074"/>
    </source>
</evidence>
<feature type="domain" description="NlpC/P60" evidence="5">
    <location>
        <begin position="161"/>
        <end position="284"/>
    </location>
</feature>
<evidence type="ECO:0000313" key="7">
    <source>
        <dbReference type="Proteomes" id="UP000187344"/>
    </source>
</evidence>
<evidence type="ECO:0000256" key="2">
    <source>
        <dbReference type="ARBA" id="ARBA00022670"/>
    </source>
</evidence>
<gene>
    <name evidence="6" type="ORF">PEB0149_019080</name>
</gene>
<dbReference type="GO" id="GO:0006508">
    <property type="term" value="P:proteolysis"/>
    <property type="evidence" value="ECO:0007669"/>
    <property type="project" value="UniProtKB-KW"/>
</dbReference>
<dbReference type="SUPFAM" id="SSF54001">
    <property type="entry name" value="Cysteine proteinases"/>
    <property type="match status" value="1"/>
</dbReference>
<dbReference type="Gene3D" id="3.90.1720.10">
    <property type="entry name" value="endopeptidase domain like (from Nostoc punctiforme)"/>
    <property type="match status" value="1"/>
</dbReference>
<dbReference type="OrthoDB" id="9813368at2"/>
<dbReference type="RefSeq" id="WP_075869571.1">
    <property type="nucleotide sequence ID" value="NZ_CALYQA010000002.1"/>
</dbReference>
<comment type="caution">
    <text evidence="6">The sequence shown here is derived from an EMBL/GenBank/DDBJ whole genome shotgun (WGS) entry which is preliminary data.</text>
</comment>
<dbReference type="Proteomes" id="UP000187344">
    <property type="component" value="Unassembled WGS sequence"/>
</dbReference>
<dbReference type="PANTHER" id="PTHR47359">
    <property type="entry name" value="PEPTIDOGLYCAN DL-ENDOPEPTIDASE CWLO"/>
    <property type="match status" value="1"/>
</dbReference>
<keyword evidence="7" id="KW-1185">Reference proteome</keyword>
<dbReference type="PROSITE" id="PS51935">
    <property type="entry name" value="NLPC_P60"/>
    <property type="match status" value="1"/>
</dbReference>
<dbReference type="GO" id="GO:0008234">
    <property type="term" value="F:cysteine-type peptidase activity"/>
    <property type="evidence" value="ECO:0007669"/>
    <property type="project" value="UniProtKB-KW"/>
</dbReference>
<evidence type="ECO:0000313" key="6">
    <source>
        <dbReference type="EMBL" id="OLY44438.1"/>
    </source>
</evidence>
<keyword evidence="2" id="KW-0645">Protease</keyword>